<sequence>MENKLRNLNKKMNSTIFQEIRFEEKNQKAVLRSVKKSKNRMDFPFFQNKLTSVLSVSVTAFLFFGIVYFAGTKAGLFIEEHQSQNGQTQEPTSSQKTATEDTNKETIFVPKKQKENYNDMSKKEILTMMINSVDNFETAKGRFEIYYKHIGHLSEVEYELSINEQAGGYSKSTQNGNVTYDYYKDVNVWNIDENANTHLVTKYQETRDSGTLSIEDAFKVDDEGNNDTYYRWRPLIGEAMSSLFPYEIASNYTRNLNNWEIEKQNEMLLGHNTVVITGNKNHHDFSSFRLWVNKDTGILIKYETYNPNGDVVDYLHPSKLEVNIPVDTSKFNPNVEEMGYKKQEFSDAGMPILSSGIADADIPAEIKDQWEQAKKKPDETTILKFKSSWYIFPEKGYIVDRIEVNGSKGTLILVKASEQKSQYNIPVLAEGYEIEKLIVQK</sequence>
<evidence type="ECO:0000256" key="1">
    <source>
        <dbReference type="SAM" id="MobiDB-lite"/>
    </source>
</evidence>
<keyword evidence="2" id="KW-0812">Transmembrane</keyword>
<dbReference type="Proteomes" id="UP000676456">
    <property type="component" value="Unassembled WGS sequence"/>
</dbReference>
<evidence type="ECO:0000313" key="4">
    <source>
        <dbReference type="Proteomes" id="UP000676456"/>
    </source>
</evidence>
<dbReference type="EMBL" id="JAGYPN010000001">
    <property type="protein sequence ID" value="MBS4221787.1"/>
    <property type="molecule type" value="Genomic_DNA"/>
</dbReference>
<evidence type="ECO:0008006" key="5">
    <source>
        <dbReference type="Google" id="ProtNLM"/>
    </source>
</evidence>
<protein>
    <recommendedName>
        <fullName evidence="5">MucB/RseB N-terminal domain-containing protein</fullName>
    </recommendedName>
</protein>
<dbReference type="AlphaFoldDB" id="A0A942Z3S6"/>
<accession>A0A942Z3S6</accession>
<evidence type="ECO:0000313" key="3">
    <source>
        <dbReference type="EMBL" id="MBS4221787.1"/>
    </source>
</evidence>
<dbReference type="Gene3D" id="2.50.20.10">
    <property type="entry name" value="Lipoprotein localisation LolA/LolB/LppX"/>
    <property type="match status" value="1"/>
</dbReference>
<feature type="region of interest" description="Disordered" evidence="1">
    <location>
        <begin position="82"/>
        <end position="102"/>
    </location>
</feature>
<dbReference type="InterPro" id="IPR029046">
    <property type="entry name" value="LolA/LolB/LppX"/>
</dbReference>
<proteinExistence type="predicted"/>
<reference evidence="3 4" key="1">
    <citation type="submission" date="2021-05" db="EMBL/GenBank/DDBJ databases">
        <title>Novel Bacillus species.</title>
        <authorList>
            <person name="Liu G."/>
        </authorList>
    </citation>
    <scope>NUCLEOTIDE SEQUENCE [LARGE SCALE GENOMIC DNA]</scope>
    <source>
        <strain evidence="3 4">FJAT-49682</strain>
    </source>
</reference>
<evidence type="ECO:0000256" key="2">
    <source>
        <dbReference type="SAM" id="Phobius"/>
    </source>
</evidence>
<keyword evidence="2" id="KW-1133">Transmembrane helix</keyword>
<name>A0A942Z3S6_9BACI</name>
<keyword evidence="4" id="KW-1185">Reference proteome</keyword>
<keyword evidence="2" id="KW-0472">Membrane</keyword>
<organism evidence="3 4">
    <name type="scientific">Lederbergia citrea</name>
    <dbReference type="NCBI Taxonomy" id="2833581"/>
    <lineage>
        <taxon>Bacteria</taxon>
        <taxon>Bacillati</taxon>
        <taxon>Bacillota</taxon>
        <taxon>Bacilli</taxon>
        <taxon>Bacillales</taxon>
        <taxon>Bacillaceae</taxon>
        <taxon>Lederbergia</taxon>
    </lineage>
</organism>
<dbReference type="SUPFAM" id="SSF89392">
    <property type="entry name" value="Prokaryotic lipoproteins and lipoprotein localization factors"/>
    <property type="match status" value="1"/>
</dbReference>
<gene>
    <name evidence="3" type="ORF">KHA91_03315</name>
</gene>
<feature type="compositionally biased region" description="Polar residues" evidence="1">
    <location>
        <begin position="83"/>
        <end position="97"/>
    </location>
</feature>
<comment type="caution">
    <text evidence="3">The sequence shown here is derived from an EMBL/GenBank/DDBJ whole genome shotgun (WGS) entry which is preliminary data.</text>
</comment>
<feature type="transmembrane region" description="Helical" evidence="2">
    <location>
        <begin position="50"/>
        <end position="71"/>
    </location>
</feature>
<dbReference type="RefSeq" id="WP_213096783.1">
    <property type="nucleotide sequence ID" value="NZ_JAGYPN010000001.1"/>
</dbReference>